<organism evidence="2 3">
    <name type="scientific">Artemisia annua</name>
    <name type="common">Sweet wormwood</name>
    <dbReference type="NCBI Taxonomy" id="35608"/>
    <lineage>
        <taxon>Eukaryota</taxon>
        <taxon>Viridiplantae</taxon>
        <taxon>Streptophyta</taxon>
        <taxon>Embryophyta</taxon>
        <taxon>Tracheophyta</taxon>
        <taxon>Spermatophyta</taxon>
        <taxon>Magnoliopsida</taxon>
        <taxon>eudicotyledons</taxon>
        <taxon>Gunneridae</taxon>
        <taxon>Pentapetalae</taxon>
        <taxon>asterids</taxon>
        <taxon>campanulids</taxon>
        <taxon>Asterales</taxon>
        <taxon>Asteraceae</taxon>
        <taxon>Asteroideae</taxon>
        <taxon>Anthemideae</taxon>
        <taxon>Artemisiinae</taxon>
        <taxon>Artemisia</taxon>
    </lineage>
</organism>
<keyword evidence="2" id="KW-0695">RNA-directed DNA polymerase</keyword>
<protein>
    <submittedName>
        <fullName evidence="2">Reverse transcriptase zinc-binding domain-containing protein</fullName>
    </submittedName>
</protein>
<dbReference type="EMBL" id="PKPP01000380">
    <property type="protein sequence ID" value="PWA93486.1"/>
    <property type="molecule type" value="Genomic_DNA"/>
</dbReference>
<keyword evidence="2" id="KW-0808">Transferase</keyword>
<dbReference type="InterPro" id="IPR026960">
    <property type="entry name" value="RVT-Znf"/>
</dbReference>
<dbReference type="Pfam" id="PF13966">
    <property type="entry name" value="zf-RVT"/>
    <property type="match status" value="1"/>
</dbReference>
<evidence type="ECO:0000313" key="3">
    <source>
        <dbReference type="Proteomes" id="UP000245207"/>
    </source>
</evidence>
<dbReference type="GO" id="GO:0003964">
    <property type="term" value="F:RNA-directed DNA polymerase activity"/>
    <property type="evidence" value="ECO:0007669"/>
    <property type="project" value="UniProtKB-KW"/>
</dbReference>
<evidence type="ECO:0000313" key="2">
    <source>
        <dbReference type="EMBL" id="PWA93486.1"/>
    </source>
</evidence>
<evidence type="ECO:0000259" key="1">
    <source>
        <dbReference type="Pfam" id="PF13966"/>
    </source>
</evidence>
<name>A0A2U1Q654_ARTAN</name>
<accession>A0A2U1Q654</accession>
<dbReference type="Proteomes" id="UP000245207">
    <property type="component" value="Unassembled WGS sequence"/>
</dbReference>
<comment type="caution">
    <text evidence="2">The sequence shown here is derived from an EMBL/GenBank/DDBJ whole genome shotgun (WGS) entry which is preliminary data.</text>
</comment>
<proteinExistence type="predicted"/>
<dbReference type="OrthoDB" id="1109492at2759"/>
<dbReference type="AlphaFoldDB" id="A0A2U1Q654"/>
<keyword evidence="3" id="KW-1185">Reference proteome</keyword>
<keyword evidence="2" id="KW-0548">Nucleotidyltransferase</keyword>
<gene>
    <name evidence="2" type="ORF">CTI12_AA069990</name>
</gene>
<reference evidence="2 3" key="1">
    <citation type="journal article" date="2018" name="Mol. Plant">
        <title>The genome of Artemisia annua provides insight into the evolution of Asteraceae family and artemisinin biosynthesis.</title>
        <authorList>
            <person name="Shen Q."/>
            <person name="Zhang L."/>
            <person name="Liao Z."/>
            <person name="Wang S."/>
            <person name="Yan T."/>
            <person name="Shi P."/>
            <person name="Liu M."/>
            <person name="Fu X."/>
            <person name="Pan Q."/>
            <person name="Wang Y."/>
            <person name="Lv Z."/>
            <person name="Lu X."/>
            <person name="Zhang F."/>
            <person name="Jiang W."/>
            <person name="Ma Y."/>
            <person name="Chen M."/>
            <person name="Hao X."/>
            <person name="Li L."/>
            <person name="Tang Y."/>
            <person name="Lv G."/>
            <person name="Zhou Y."/>
            <person name="Sun X."/>
            <person name="Brodelius P.E."/>
            <person name="Rose J.K.C."/>
            <person name="Tang K."/>
        </authorList>
    </citation>
    <scope>NUCLEOTIDE SEQUENCE [LARGE SCALE GENOMIC DNA]</scope>
    <source>
        <strain evidence="3">cv. Huhao1</strain>
        <tissue evidence="2">Leaf</tissue>
    </source>
</reference>
<feature type="domain" description="Reverse transcriptase zinc-binding" evidence="1">
    <location>
        <begin position="2"/>
        <end position="46"/>
    </location>
</feature>
<sequence length="114" mass="13005">MDRIPTTDALARRNIRVENVLCRLCDTVEESAIHLFTACAFSYGVWSSVSNWLKIGPFFAFDFRDILKLYKQVKMGKEGKKISHGIVLAACWAIWKARNDKIFRGKVPKVAEVV</sequence>
<dbReference type="PANTHER" id="PTHR33116:SF78">
    <property type="entry name" value="OS12G0587133 PROTEIN"/>
    <property type="match status" value="1"/>
</dbReference>
<dbReference type="PANTHER" id="PTHR33116">
    <property type="entry name" value="REVERSE TRANSCRIPTASE ZINC-BINDING DOMAIN-CONTAINING PROTEIN-RELATED-RELATED"/>
    <property type="match status" value="1"/>
</dbReference>